<keyword evidence="5" id="KW-0812">Transmembrane</keyword>
<feature type="domain" description="Porin" evidence="12">
    <location>
        <begin position="17"/>
        <end position="328"/>
    </location>
</feature>
<keyword evidence="4" id="KW-1134">Transmembrane beta strand</keyword>
<keyword evidence="7" id="KW-0406">Ion transport</keyword>
<keyword evidence="14" id="KW-1185">Reference proteome</keyword>
<dbReference type="STRING" id="1656094.BFC18_02890"/>
<organism evidence="13 14">
    <name type="scientific">Alteromonas confluentis</name>
    <dbReference type="NCBI Taxonomy" id="1656094"/>
    <lineage>
        <taxon>Bacteria</taxon>
        <taxon>Pseudomonadati</taxon>
        <taxon>Pseudomonadota</taxon>
        <taxon>Gammaproteobacteria</taxon>
        <taxon>Alteromonadales</taxon>
        <taxon>Alteromonadaceae</taxon>
        <taxon>Alteromonas/Salinimonas group</taxon>
        <taxon>Alteromonas</taxon>
    </lineage>
</organism>
<evidence type="ECO:0000256" key="6">
    <source>
        <dbReference type="ARBA" id="ARBA00022729"/>
    </source>
</evidence>
<comment type="subcellular location">
    <subcellularLocation>
        <location evidence="1">Cell outer membrane</location>
        <topology evidence="1">Multi-pass membrane protein</topology>
    </subcellularLocation>
</comment>
<evidence type="ECO:0000256" key="11">
    <source>
        <dbReference type="SAM" id="SignalP"/>
    </source>
</evidence>
<dbReference type="SUPFAM" id="SSF56935">
    <property type="entry name" value="Porins"/>
    <property type="match status" value="1"/>
</dbReference>
<dbReference type="InterPro" id="IPR033900">
    <property type="entry name" value="Gram_neg_porin_domain"/>
</dbReference>
<evidence type="ECO:0000313" key="14">
    <source>
        <dbReference type="Proteomes" id="UP000175691"/>
    </source>
</evidence>
<evidence type="ECO:0000259" key="12">
    <source>
        <dbReference type="Pfam" id="PF13609"/>
    </source>
</evidence>
<dbReference type="PANTHER" id="PTHR34501">
    <property type="entry name" value="PROTEIN YDDL-RELATED"/>
    <property type="match status" value="1"/>
</dbReference>
<protein>
    <recommendedName>
        <fullName evidence="12">Porin domain-containing protein</fullName>
    </recommendedName>
</protein>
<dbReference type="CDD" id="cd00342">
    <property type="entry name" value="gram_neg_porins"/>
    <property type="match status" value="1"/>
</dbReference>
<keyword evidence="8" id="KW-0626">Porin</keyword>
<dbReference type="Pfam" id="PF13609">
    <property type="entry name" value="Porin_4"/>
    <property type="match status" value="1"/>
</dbReference>
<dbReference type="GO" id="GO:0009279">
    <property type="term" value="C:cell outer membrane"/>
    <property type="evidence" value="ECO:0007669"/>
    <property type="project" value="UniProtKB-SubCell"/>
</dbReference>
<dbReference type="InterPro" id="IPR023614">
    <property type="entry name" value="Porin_dom_sf"/>
</dbReference>
<dbReference type="EMBL" id="MDHN01000004">
    <property type="protein sequence ID" value="OFC72517.1"/>
    <property type="molecule type" value="Genomic_DNA"/>
</dbReference>
<evidence type="ECO:0000256" key="2">
    <source>
        <dbReference type="ARBA" id="ARBA00011233"/>
    </source>
</evidence>
<evidence type="ECO:0000256" key="3">
    <source>
        <dbReference type="ARBA" id="ARBA00022448"/>
    </source>
</evidence>
<dbReference type="AlphaFoldDB" id="A0A1E7ZG82"/>
<evidence type="ECO:0000256" key="9">
    <source>
        <dbReference type="ARBA" id="ARBA00023136"/>
    </source>
</evidence>
<dbReference type="InterPro" id="IPR050298">
    <property type="entry name" value="Gram-neg_bact_OMP"/>
</dbReference>
<comment type="caution">
    <text evidence="13">The sequence shown here is derived from an EMBL/GenBank/DDBJ whole genome shotgun (WGS) entry which is preliminary data.</text>
</comment>
<evidence type="ECO:0000256" key="10">
    <source>
        <dbReference type="ARBA" id="ARBA00023237"/>
    </source>
</evidence>
<feature type="signal peptide" evidence="11">
    <location>
        <begin position="1"/>
        <end position="23"/>
    </location>
</feature>
<gene>
    <name evidence="13" type="ORF">BFC18_02890</name>
</gene>
<dbReference type="GO" id="GO:0015288">
    <property type="term" value="F:porin activity"/>
    <property type="evidence" value="ECO:0007669"/>
    <property type="project" value="UniProtKB-KW"/>
</dbReference>
<dbReference type="Proteomes" id="UP000175691">
    <property type="component" value="Unassembled WGS sequence"/>
</dbReference>
<evidence type="ECO:0000256" key="7">
    <source>
        <dbReference type="ARBA" id="ARBA00023065"/>
    </source>
</evidence>
<keyword evidence="3" id="KW-0813">Transport</keyword>
<dbReference type="GO" id="GO:0006811">
    <property type="term" value="P:monoatomic ion transport"/>
    <property type="evidence" value="ECO:0007669"/>
    <property type="project" value="UniProtKB-KW"/>
</dbReference>
<dbReference type="PANTHER" id="PTHR34501:SF9">
    <property type="entry name" value="MAJOR OUTER MEMBRANE PROTEIN P.IA"/>
    <property type="match status" value="1"/>
</dbReference>
<feature type="chain" id="PRO_5009209856" description="Porin domain-containing protein" evidence="11">
    <location>
        <begin position="24"/>
        <end position="351"/>
    </location>
</feature>
<evidence type="ECO:0000256" key="1">
    <source>
        <dbReference type="ARBA" id="ARBA00004571"/>
    </source>
</evidence>
<reference evidence="13 14" key="1">
    <citation type="submission" date="2016-08" db="EMBL/GenBank/DDBJ databases">
        <authorList>
            <person name="Seilhamer J.J."/>
        </authorList>
    </citation>
    <scope>NUCLEOTIDE SEQUENCE [LARGE SCALE GENOMIC DNA]</scope>
    <source>
        <strain evidence="13 14">KCTC 42603</strain>
    </source>
</reference>
<proteinExistence type="predicted"/>
<keyword evidence="6 11" id="KW-0732">Signal</keyword>
<evidence type="ECO:0000256" key="8">
    <source>
        <dbReference type="ARBA" id="ARBA00023114"/>
    </source>
</evidence>
<comment type="subunit">
    <text evidence="2">Homotrimer.</text>
</comment>
<sequence length="351" mass="38605">MKNSTLKLALMSAGLFSAANVTAAAIPDAYVPNVDVYGSIRLGADYIDAGVEDDGANGRDFLSRIGVKVSGEVSPGLTAVGVVEYGIREENIVDFVQNKGPTLRLAFIGLKGNFGEVYFGSQTNVFHKYLRTSYFSDGLDTIRQGSVRDDDLLQYYYNEGKFSFGASVMMEGQDGDSLDQYQLGGQYTDGPVKLQVAWSKDNRGDNKGNLYGIRGWWNVTDKITLSAFHHYADDQYDIYGGSLTGTVRLRDAEFEGNKNALNPCRTESRTSSAIYASYRTGPHQIHAKYALDACDVSGDVKAVKVEYAHHFSKRFRMWTAVEAFNNDEGRAPTTASGKDFTQVQAGARFDF</sequence>
<dbReference type="OrthoDB" id="8957883at2"/>
<evidence type="ECO:0000256" key="5">
    <source>
        <dbReference type="ARBA" id="ARBA00022692"/>
    </source>
</evidence>
<name>A0A1E7ZG82_9ALTE</name>
<evidence type="ECO:0000313" key="13">
    <source>
        <dbReference type="EMBL" id="OFC72517.1"/>
    </source>
</evidence>
<dbReference type="GO" id="GO:0046930">
    <property type="term" value="C:pore complex"/>
    <property type="evidence" value="ECO:0007669"/>
    <property type="project" value="UniProtKB-KW"/>
</dbReference>
<dbReference type="RefSeq" id="WP_070123431.1">
    <property type="nucleotide sequence ID" value="NZ_MDHN01000004.1"/>
</dbReference>
<keyword evidence="9" id="KW-0472">Membrane</keyword>
<keyword evidence="10" id="KW-0998">Cell outer membrane</keyword>
<accession>A0A1E7ZG82</accession>
<dbReference type="Gene3D" id="2.40.160.10">
    <property type="entry name" value="Porin"/>
    <property type="match status" value="1"/>
</dbReference>
<evidence type="ECO:0000256" key="4">
    <source>
        <dbReference type="ARBA" id="ARBA00022452"/>
    </source>
</evidence>